<protein>
    <recommendedName>
        <fullName evidence="3">Nitrogen regulatory protein P-II</fullName>
    </recommendedName>
</protein>
<dbReference type="PANTHER" id="PTHR38456">
    <property type="entry name" value="CYCLIC DI-AMP RECEPTOR A"/>
    <property type="match status" value="1"/>
</dbReference>
<proteinExistence type="predicted"/>
<dbReference type="PATRIC" id="fig|167964.4.peg.646"/>
<dbReference type="EMBL" id="LGFU01000050">
    <property type="protein sequence ID" value="KUK46247.1"/>
    <property type="molecule type" value="Genomic_DNA"/>
</dbReference>
<comment type="caution">
    <text evidence="1">The sequence shown here is derived from an EMBL/GenBank/DDBJ whole genome shotgun (WGS) entry which is preliminary data.</text>
</comment>
<organism evidence="1 2">
    <name type="scientific">Anaerolinea thermophila</name>
    <dbReference type="NCBI Taxonomy" id="167964"/>
    <lineage>
        <taxon>Bacteria</taxon>
        <taxon>Bacillati</taxon>
        <taxon>Chloroflexota</taxon>
        <taxon>Anaerolineae</taxon>
        <taxon>Anaerolineales</taxon>
        <taxon>Anaerolineaceae</taxon>
        <taxon>Anaerolinea</taxon>
    </lineage>
</organism>
<dbReference type="Gene3D" id="3.30.70.120">
    <property type="match status" value="1"/>
</dbReference>
<evidence type="ECO:0008006" key="3">
    <source>
        <dbReference type="Google" id="ProtNLM"/>
    </source>
</evidence>
<dbReference type="PANTHER" id="PTHR38456:SF1">
    <property type="entry name" value="CYCLIC DI-AMP RECEPTOR A"/>
    <property type="match status" value="1"/>
</dbReference>
<dbReference type="Proteomes" id="UP000064249">
    <property type="component" value="Unassembled WGS sequence"/>
</dbReference>
<evidence type="ECO:0000313" key="2">
    <source>
        <dbReference type="Proteomes" id="UP000064249"/>
    </source>
</evidence>
<reference evidence="1 2" key="1">
    <citation type="journal article" date="2015" name="MBio">
        <title>Genome-Resolved Metagenomic Analysis Reveals Roles for Candidate Phyla and Other Microbial Community Members in Biogeochemical Transformations in Oil Reservoirs.</title>
        <authorList>
            <person name="Hu P."/>
            <person name="Tom L."/>
            <person name="Singh A."/>
            <person name="Thomas B.C."/>
            <person name="Baker B.J."/>
            <person name="Piceno Y.M."/>
            <person name="Andersen G.L."/>
            <person name="Banfield J.F."/>
        </authorList>
    </citation>
    <scope>NUCLEOTIDE SEQUENCE [LARGE SCALE GENOMIC DNA]</scope>
    <source>
        <strain evidence="1">46_16</strain>
    </source>
</reference>
<dbReference type="Pfam" id="PF06153">
    <property type="entry name" value="CdAMP_rec"/>
    <property type="match status" value="1"/>
</dbReference>
<name>A0A101FXS6_9CHLR</name>
<gene>
    <name evidence="1" type="ORF">XD73_0887</name>
</gene>
<dbReference type="AlphaFoldDB" id="A0A101FXS6"/>
<sequence>MKLIIAIIKDEDNDAVSRALTNKKFRVTFIASTGGFLRSGRSTLLIGVEDEQVETALDLIRESCKKPEKPQEKRATIFVLKVDKFTQL</sequence>
<dbReference type="InterPro" id="IPR015867">
    <property type="entry name" value="N-reg_PII/ATP_PRibTrfase_C"/>
</dbReference>
<dbReference type="InterPro" id="IPR010375">
    <property type="entry name" value="CdAMP_rec"/>
</dbReference>
<evidence type="ECO:0000313" key="1">
    <source>
        <dbReference type="EMBL" id="KUK46247.1"/>
    </source>
</evidence>
<dbReference type="InterPro" id="IPR011322">
    <property type="entry name" value="N-reg_PII-like_a/b"/>
</dbReference>
<dbReference type="SUPFAM" id="SSF54913">
    <property type="entry name" value="GlnB-like"/>
    <property type="match status" value="1"/>
</dbReference>
<accession>A0A101FXS6</accession>